<keyword evidence="4" id="KW-0067">ATP-binding</keyword>
<dbReference type="InterPro" id="IPR000212">
    <property type="entry name" value="DNA_helicase_UvrD/REP"/>
</dbReference>
<dbReference type="InterPro" id="IPR014016">
    <property type="entry name" value="UvrD-like_ATP-bd"/>
</dbReference>
<keyword evidence="3" id="KW-0347">Helicase</keyword>
<dbReference type="GO" id="GO:0003678">
    <property type="term" value="F:DNA helicase activity"/>
    <property type="evidence" value="ECO:0007669"/>
    <property type="project" value="InterPro"/>
</dbReference>
<dbReference type="GO" id="GO:0005524">
    <property type="term" value="F:ATP binding"/>
    <property type="evidence" value="ECO:0007669"/>
    <property type="project" value="UniProtKB-KW"/>
</dbReference>
<evidence type="ECO:0000313" key="8">
    <source>
        <dbReference type="Proteomes" id="UP000245695"/>
    </source>
</evidence>
<keyword evidence="5" id="KW-0175">Coiled coil</keyword>
<reference evidence="7 8" key="1">
    <citation type="submission" date="2014-09" db="EMBL/GenBank/DDBJ databases">
        <authorList>
            <person name="Hornung B.V."/>
        </authorList>
    </citation>
    <scope>NUCLEOTIDE SEQUENCE [LARGE SCALE GENOMIC DNA]</scope>
    <source>
        <strain evidence="7 8">FRIFI</strain>
    </source>
</reference>
<organism evidence="7 8">
    <name type="scientific">Romboutsia hominis</name>
    <dbReference type="NCBI Taxonomy" id="1507512"/>
    <lineage>
        <taxon>Bacteria</taxon>
        <taxon>Bacillati</taxon>
        <taxon>Bacillota</taxon>
        <taxon>Clostridia</taxon>
        <taxon>Peptostreptococcales</taxon>
        <taxon>Peptostreptococcaceae</taxon>
        <taxon>Romboutsia</taxon>
    </lineage>
</organism>
<keyword evidence="2 7" id="KW-0378">Hydrolase</keyword>
<keyword evidence="1" id="KW-0547">Nucleotide-binding</keyword>
<evidence type="ECO:0000256" key="2">
    <source>
        <dbReference type="ARBA" id="ARBA00022801"/>
    </source>
</evidence>
<dbReference type="SUPFAM" id="SSF52540">
    <property type="entry name" value="P-loop containing nucleoside triphosphate hydrolases"/>
    <property type="match status" value="1"/>
</dbReference>
<dbReference type="AlphaFoldDB" id="A0A2P2BWH0"/>
<dbReference type="InterPro" id="IPR027417">
    <property type="entry name" value="P-loop_NTPase"/>
</dbReference>
<dbReference type="Pfam" id="PF00580">
    <property type="entry name" value="UvrD-helicase"/>
    <property type="match status" value="1"/>
</dbReference>
<keyword evidence="8" id="KW-1185">Reference proteome</keyword>
<feature type="coiled-coil region" evidence="5">
    <location>
        <begin position="250"/>
        <end position="313"/>
    </location>
</feature>
<dbReference type="GO" id="GO:0003677">
    <property type="term" value="F:DNA binding"/>
    <property type="evidence" value="ECO:0007669"/>
    <property type="project" value="InterPro"/>
</dbReference>
<dbReference type="KEGG" id="rhom:FRIFI_1996"/>
<evidence type="ECO:0000313" key="7">
    <source>
        <dbReference type="EMBL" id="CEI73524.1"/>
    </source>
</evidence>
<evidence type="ECO:0000256" key="3">
    <source>
        <dbReference type="ARBA" id="ARBA00022806"/>
    </source>
</evidence>
<feature type="domain" description="UvrD-like helicase ATP-binding" evidence="6">
    <location>
        <begin position="203"/>
        <end position="412"/>
    </location>
</feature>
<evidence type="ECO:0000259" key="6">
    <source>
        <dbReference type="Pfam" id="PF00580"/>
    </source>
</evidence>
<evidence type="ECO:0000256" key="5">
    <source>
        <dbReference type="SAM" id="Coils"/>
    </source>
</evidence>
<sequence>MKNYINIDSELDALKIKEVEKVFYENIERDVKIIPKVTPFKGINTDMLYIKDNKALFIKFMDTTEDIFYILEEDLLEVMSEENDLLSLKMKQSHSDIKYNYVFVMPYVDIEEDYGFSEFIYKHIIDKSKLEEIMNDKKLLDNYLEESNNEVTLNLFMMDVCPEYYLLNSKYHLNKNFKKISFYSDDYEYSATMLNQSQLIKSISIKYGDILLKGAPGTGKTAIMLSRAIKLARIYPHHKFLIITPSKQGCNELREKVKLLYKNNNNLEIHTYSSFIFKLAKKYNLVINYSLLKKDYEKAFENLIKQAKNIIKNKKMFKGIFVDKGEQYSSEEIYFLKEFLYKTKHIFNVYSCESSNISNDLNIFKPNVNNLAFDEIIELKDNYKQTKRLVEFVNNFSENANNYIHSLRENKTYNEFYKSISKREEGKSVDIIKVSDLDEQISSVIWEIEHLVEDKGLNYSDIGIVYPYNKKKLKSGKMIYFQYMLRKALDEAEIPYICADEDLTNMSEKFGITISNIYNMSNLEYKALILCELEMLYNHKIIDRSQDYQINDFVGDLNKVYSAINRACDDLTIITAFNEESSDIIKLLIESNI</sequence>
<evidence type="ECO:0000256" key="4">
    <source>
        <dbReference type="ARBA" id="ARBA00022840"/>
    </source>
</evidence>
<dbReference type="RefSeq" id="WP_166505762.1">
    <property type="nucleotide sequence ID" value="NZ_JAKNTL010000007.1"/>
</dbReference>
<dbReference type="Proteomes" id="UP000245695">
    <property type="component" value="Chromosome 1"/>
</dbReference>
<dbReference type="GO" id="GO:0016787">
    <property type="term" value="F:hydrolase activity"/>
    <property type="evidence" value="ECO:0007669"/>
    <property type="project" value="UniProtKB-KW"/>
</dbReference>
<gene>
    <name evidence="7" type="ORF">FRIFI_1996</name>
</gene>
<dbReference type="PANTHER" id="PTHR11070">
    <property type="entry name" value="UVRD / RECB / PCRA DNA HELICASE FAMILY MEMBER"/>
    <property type="match status" value="1"/>
</dbReference>
<evidence type="ECO:0000256" key="1">
    <source>
        <dbReference type="ARBA" id="ARBA00022741"/>
    </source>
</evidence>
<protein>
    <submittedName>
        <fullName evidence="7">P-loop containing nucleoside triphosphate hydrolase</fullName>
    </submittedName>
</protein>
<dbReference type="EMBL" id="LN650648">
    <property type="protein sequence ID" value="CEI73524.1"/>
    <property type="molecule type" value="Genomic_DNA"/>
</dbReference>
<name>A0A2P2BWH0_9FIRM</name>
<dbReference type="Gene3D" id="3.40.50.300">
    <property type="entry name" value="P-loop containing nucleotide triphosphate hydrolases"/>
    <property type="match status" value="2"/>
</dbReference>
<proteinExistence type="predicted"/>
<accession>A0A2P2BWH0</accession>